<dbReference type="SUPFAM" id="SSF74650">
    <property type="entry name" value="Galactose mutarotase-like"/>
    <property type="match status" value="1"/>
</dbReference>
<dbReference type="Proteomes" id="UP001205843">
    <property type="component" value="Unassembled WGS sequence"/>
</dbReference>
<dbReference type="InterPro" id="IPR014438">
    <property type="entry name" value="Glucan_biosyn_MdoG/MdoD"/>
</dbReference>
<evidence type="ECO:0000259" key="6">
    <source>
        <dbReference type="Pfam" id="PF04349"/>
    </source>
</evidence>
<protein>
    <submittedName>
        <fullName evidence="7">Glucans biosynthesis protein</fullName>
    </submittedName>
</protein>
<proteinExistence type="inferred from homology"/>
<comment type="pathway">
    <text evidence="2">Glycan metabolism; osmoregulated periplasmic glucan (OPG) biosynthesis.</text>
</comment>
<dbReference type="InterPro" id="IPR007444">
    <property type="entry name" value="Glucan_biosyn_MdoG_C"/>
</dbReference>
<dbReference type="GO" id="GO:0003824">
    <property type="term" value="F:catalytic activity"/>
    <property type="evidence" value="ECO:0007669"/>
    <property type="project" value="InterPro"/>
</dbReference>
<dbReference type="GO" id="GO:0030288">
    <property type="term" value="C:outer membrane-bounded periplasmic space"/>
    <property type="evidence" value="ECO:0007669"/>
    <property type="project" value="TreeGrafter"/>
</dbReference>
<dbReference type="PIRSF" id="PIRSF006281">
    <property type="entry name" value="MdoG"/>
    <property type="match status" value="1"/>
</dbReference>
<dbReference type="PANTHER" id="PTHR30504:SF2">
    <property type="entry name" value="GLUCANS BIOSYNTHESIS PROTEIN G"/>
    <property type="match status" value="1"/>
</dbReference>
<dbReference type="SUPFAM" id="SSF81296">
    <property type="entry name" value="E set domains"/>
    <property type="match status" value="1"/>
</dbReference>
<dbReference type="Pfam" id="PF04349">
    <property type="entry name" value="MdoG"/>
    <property type="match status" value="1"/>
</dbReference>
<evidence type="ECO:0000256" key="3">
    <source>
        <dbReference type="ARBA" id="ARBA00009284"/>
    </source>
</evidence>
<gene>
    <name evidence="7" type="ORF">J2T57_003128</name>
</gene>
<dbReference type="Gene3D" id="2.70.98.10">
    <property type="match status" value="1"/>
</dbReference>
<sequence length="528" mass="60382">MQFSLACASRIRDLVRLMILGGCLLALPMTTAGEERVDADALMDQVAERARSMAAEPHRQASNTLPGVLRDLNYDQYRSIRFNSESAVWRDESLFEVQLFHPGFLYTRPVRIHVVEDGQIEELAFSPELFRYEGPAAHLEGRIPEDTGFAGFRVHYPLNRAEYADEFLVFLGASYFRVVGRDQGYGLSGRGLAIDTASSNGEEFPEFREFWLIQPEADASRLTVIALMDSPSLTGAYRFEVIPGRDVVMEVDARLFARSDVRKLGVAPLTSMFAYGETTVRLPDDFRPRVHDSDGLLARTARDEWIWRPLSNPRRLRITSLQDSEPRGFGLFQRNRDFDAYLDMEARYERRPSKWVEPLDGDWGSGGVELVEIPTPSEVNDNIVAYWVPDATFRAGQERHFRYRVSTLTDRHNDQRVARVVRMRQGWGAVPGQENPPPRSVRHFSVDFSGGELEGLDISQPVEAELTSSTGEVRNLMVQRLPDGNTWRASFRLQPDGERPADFRLHLSLRDRRLTETWSYVWYPDELR</sequence>
<keyword evidence="8" id="KW-1185">Reference proteome</keyword>
<dbReference type="InterPro" id="IPR011013">
    <property type="entry name" value="Gal_mutarotase_sf_dom"/>
</dbReference>
<name>A0AAE3G7S8_9GAMM</name>
<keyword evidence="4" id="KW-0732">Signal</keyword>
<dbReference type="GO" id="GO:0030246">
    <property type="term" value="F:carbohydrate binding"/>
    <property type="evidence" value="ECO:0007669"/>
    <property type="project" value="InterPro"/>
</dbReference>
<keyword evidence="5" id="KW-0574">Periplasm</keyword>
<dbReference type="AlphaFoldDB" id="A0AAE3G7S8"/>
<feature type="domain" description="Glucan biosynthesis periplasmic MdoG C-terminal" evidence="6">
    <location>
        <begin position="44"/>
        <end position="522"/>
    </location>
</feature>
<dbReference type="EMBL" id="JALJXV010000007">
    <property type="protein sequence ID" value="MCP1675973.1"/>
    <property type="molecule type" value="Genomic_DNA"/>
</dbReference>
<dbReference type="InterPro" id="IPR013783">
    <property type="entry name" value="Ig-like_fold"/>
</dbReference>
<evidence type="ECO:0000256" key="4">
    <source>
        <dbReference type="ARBA" id="ARBA00022729"/>
    </source>
</evidence>
<evidence type="ECO:0000313" key="8">
    <source>
        <dbReference type="Proteomes" id="UP001205843"/>
    </source>
</evidence>
<evidence type="ECO:0000256" key="1">
    <source>
        <dbReference type="ARBA" id="ARBA00004418"/>
    </source>
</evidence>
<dbReference type="RefSeq" id="WP_253480375.1">
    <property type="nucleotide sequence ID" value="NZ_JALJXV010000007.1"/>
</dbReference>
<dbReference type="GO" id="GO:0051274">
    <property type="term" value="P:beta-glucan biosynthetic process"/>
    <property type="evidence" value="ECO:0007669"/>
    <property type="project" value="TreeGrafter"/>
</dbReference>
<accession>A0AAE3G7S8</accession>
<dbReference type="Gene3D" id="2.60.40.10">
    <property type="entry name" value="Immunoglobulins"/>
    <property type="match status" value="1"/>
</dbReference>
<reference evidence="7" key="1">
    <citation type="submission" date="2022-03" db="EMBL/GenBank/DDBJ databases">
        <title>Genomic Encyclopedia of Type Strains, Phase III (KMG-III): the genomes of soil and plant-associated and newly described type strains.</title>
        <authorList>
            <person name="Whitman W."/>
        </authorList>
    </citation>
    <scope>NUCLEOTIDE SEQUENCE</scope>
    <source>
        <strain evidence="7">ANL 6-2</strain>
    </source>
</reference>
<evidence type="ECO:0000256" key="5">
    <source>
        <dbReference type="ARBA" id="ARBA00022764"/>
    </source>
</evidence>
<dbReference type="InterPro" id="IPR014718">
    <property type="entry name" value="GH-type_carb-bd"/>
</dbReference>
<evidence type="ECO:0000256" key="2">
    <source>
        <dbReference type="ARBA" id="ARBA00005001"/>
    </source>
</evidence>
<dbReference type="PANTHER" id="PTHR30504">
    <property type="entry name" value="GLUCANS BIOSYNTHESIS PROTEIN"/>
    <property type="match status" value="1"/>
</dbReference>
<comment type="subcellular location">
    <subcellularLocation>
        <location evidence="1">Periplasm</location>
    </subcellularLocation>
</comment>
<comment type="caution">
    <text evidence="7">The sequence shown here is derived from an EMBL/GenBank/DDBJ whole genome shotgun (WGS) entry which is preliminary data.</text>
</comment>
<comment type="similarity">
    <text evidence="3">Belongs to the OpgD/OpgG family.</text>
</comment>
<dbReference type="FunFam" id="2.70.98.10:FF:000001">
    <property type="entry name" value="Glucans biosynthesis protein G"/>
    <property type="match status" value="1"/>
</dbReference>
<evidence type="ECO:0000313" key="7">
    <source>
        <dbReference type="EMBL" id="MCP1675973.1"/>
    </source>
</evidence>
<organism evidence="7 8">
    <name type="scientific">Natronocella acetinitrilica</name>
    <dbReference type="NCBI Taxonomy" id="414046"/>
    <lineage>
        <taxon>Bacteria</taxon>
        <taxon>Pseudomonadati</taxon>
        <taxon>Pseudomonadota</taxon>
        <taxon>Gammaproteobacteria</taxon>
        <taxon>Chromatiales</taxon>
        <taxon>Ectothiorhodospiraceae</taxon>
        <taxon>Natronocella</taxon>
    </lineage>
</organism>
<dbReference type="InterPro" id="IPR014756">
    <property type="entry name" value="Ig_E-set"/>
</dbReference>